<accession>A0ABW0NRS7</accession>
<dbReference type="Proteomes" id="UP001596039">
    <property type="component" value="Unassembled WGS sequence"/>
</dbReference>
<dbReference type="PROSITE" id="PS00067">
    <property type="entry name" value="3HCDH"/>
    <property type="match status" value="1"/>
</dbReference>
<dbReference type="InterPro" id="IPR013328">
    <property type="entry name" value="6PGD_dom2"/>
</dbReference>
<sequence length="315" mass="33947">MIRERVAVVGAGSIGVAFCALFARAGFEVRLTDPFPDALERALGELAARLELLASHGLLDEPPEELAARVTTAASIAEAVDGAILVQECAPERLELKRELFAELAAASGPHTVLATSSSALTASAIVGDGPGAERTLVGHPGNPPYLLPVIEVVPSPATSNDIVATAESIYRRAGLTTVRVRREVEGFVFNRLQGALLREAYCLVRDGVATVDDIDTIVRLGLGRRWGVIGPFETSDLNTRGGIESHAEKMGPAYERMGAERGQHDPWTPELVAEVTRQRRAALPLDQWDERVRWRDEQLLDIAARADSAPRPRA</sequence>
<dbReference type="PANTHER" id="PTHR48075">
    <property type="entry name" value="3-HYDROXYACYL-COA DEHYDROGENASE FAMILY PROTEIN"/>
    <property type="match status" value="1"/>
</dbReference>
<evidence type="ECO:0000313" key="6">
    <source>
        <dbReference type="EMBL" id="MFC5503099.1"/>
    </source>
</evidence>
<dbReference type="InterPro" id="IPR006108">
    <property type="entry name" value="3HC_DH_C"/>
</dbReference>
<dbReference type="InterPro" id="IPR006180">
    <property type="entry name" value="3-OHacyl-CoA_DH_CS"/>
</dbReference>
<name>A0ABW0NRS7_9MICO</name>
<dbReference type="InterPro" id="IPR008927">
    <property type="entry name" value="6-PGluconate_DH-like_C_sf"/>
</dbReference>
<comment type="caution">
    <text evidence="6">The sequence shown here is derived from an EMBL/GenBank/DDBJ whole genome shotgun (WGS) entry which is preliminary data.</text>
</comment>
<evidence type="ECO:0000313" key="7">
    <source>
        <dbReference type="Proteomes" id="UP001596039"/>
    </source>
</evidence>
<evidence type="ECO:0000256" key="3">
    <source>
        <dbReference type="ARBA" id="ARBA00023002"/>
    </source>
</evidence>
<proteinExistence type="inferred from homology"/>
<dbReference type="PANTHER" id="PTHR48075:SF5">
    <property type="entry name" value="3-HYDROXYBUTYRYL-COA DEHYDROGENASE"/>
    <property type="match status" value="1"/>
</dbReference>
<evidence type="ECO:0000259" key="5">
    <source>
        <dbReference type="Pfam" id="PF02737"/>
    </source>
</evidence>
<feature type="domain" description="3-hydroxyacyl-CoA dehydrogenase C-terminal" evidence="4">
    <location>
        <begin position="187"/>
        <end position="273"/>
    </location>
</feature>
<dbReference type="Pfam" id="PF00725">
    <property type="entry name" value="3HCDH"/>
    <property type="match status" value="1"/>
</dbReference>
<protein>
    <submittedName>
        <fullName evidence="6">3-hydroxyacyl-CoA dehydrogenase</fullName>
        <ecNumber evidence="6">1.1.1.35</ecNumber>
    </submittedName>
</protein>
<gene>
    <name evidence="6" type="ORF">ACFPJ4_12690</name>
</gene>
<evidence type="ECO:0000256" key="1">
    <source>
        <dbReference type="ARBA" id="ARBA00005086"/>
    </source>
</evidence>
<organism evidence="6 7">
    <name type="scientific">Lysinimonas soli</name>
    <dbReference type="NCBI Taxonomy" id="1074233"/>
    <lineage>
        <taxon>Bacteria</taxon>
        <taxon>Bacillati</taxon>
        <taxon>Actinomycetota</taxon>
        <taxon>Actinomycetes</taxon>
        <taxon>Micrococcales</taxon>
        <taxon>Microbacteriaceae</taxon>
        <taxon>Lysinimonas</taxon>
    </lineage>
</organism>
<evidence type="ECO:0000259" key="4">
    <source>
        <dbReference type="Pfam" id="PF00725"/>
    </source>
</evidence>
<dbReference type="Pfam" id="PF02737">
    <property type="entry name" value="3HCDH_N"/>
    <property type="match status" value="1"/>
</dbReference>
<dbReference type="RefSeq" id="WP_386740812.1">
    <property type="nucleotide sequence ID" value="NZ_JBHSMG010000003.1"/>
</dbReference>
<comment type="similarity">
    <text evidence="2">Belongs to the 3-hydroxyacyl-CoA dehydrogenase family.</text>
</comment>
<dbReference type="InterPro" id="IPR036291">
    <property type="entry name" value="NAD(P)-bd_dom_sf"/>
</dbReference>
<reference evidence="7" key="1">
    <citation type="journal article" date="2019" name="Int. J. Syst. Evol. Microbiol.">
        <title>The Global Catalogue of Microorganisms (GCM) 10K type strain sequencing project: providing services to taxonomists for standard genome sequencing and annotation.</title>
        <authorList>
            <consortium name="The Broad Institute Genomics Platform"/>
            <consortium name="The Broad Institute Genome Sequencing Center for Infectious Disease"/>
            <person name="Wu L."/>
            <person name="Ma J."/>
        </authorList>
    </citation>
    <scope>NUCLEOTIDE SEQUENCE [LARGE SCALE GENOMIC DNA]</scope>
    <source>
        <strain evidence="7">CGMCC 4.6997</strain>
    </source>
</reference>
<dbReference type="EMBL" id="JBHSMG010000003">
    <property type="protein sequence ID" value="MFC5503099.1"/>
    <property type="molecule type" value="Genomic_DNA"/>
</dbReference>
<comment type="pathway">
    <text evidence="1">Lipid metabolism; butanoate metabolism.</text>
</comment>
<dbReference type="SUPFAM" id="SSF48179">
    <property type="entry name" value="6-phosphogluconate dehydrogenase C-terminal domain-like"/>
    <property type="match status" value="1"/>
</dbReference>
<evidence type="ECO:0000256" key="2">
    <source>
        <dbReference type="ARBA" id="ARBA00009463"/>
    </source>
</evidence>
<feature type="domain" description="3-hydroxyacyl-CoA dehydrogenase NAD binding" evidence="5">
    <location>
        <begin position="6"/>
        <end position="183"/>
    </location>
</feature>
<dbReference type="Gene3D" id="3.40.50.720">
    <property type="entry name" value="NAD(P)-binding Rossmann-like Domain"/>
    <property type="match status" value="1"/>
</dbReference>
<dbReference type="InterPro" id="IPR006176">
    <property type="entry name" value="3-OHacyl-CoA_DH_NAD-bd"/>
</dbReference>
<dbReference type="EC" id="1.1.1.35" evidence="6"/>
<keyword evidence="7" id="KW-1185">Reference proteome</keyword>
<dbReference type="SUPFAM" id="SSF51735">
    <property type="entry name" value="NAD(P)-binding Rossmann-fold domains"/>
    <property type="match status" value="1"/>
</dbReference>
<dbReference type="NCBIfam" id="NF004783">
    <property type="entry name" value="PRK06129.1"/>
    <property type="match status" value="1"/>
</dbReference>
<dbReference type="Gene3D" id="1.10.1040.10">
    <property type="entry name" value="N-(1-d-carboxylethyl)-l-norvaline Dehydrogenase, domain 2"/>
    <property type="match status" value="1"/>
</dbReference>
<dbReference type="GO" id="GO:0003857">
    <property type="term" value="F:(3S)-3-hydroxyacyl-CoA dehydrogenase (NAD+) activity"/>
    <property type="evidence" value="ECO:0007669"/>
    <property type="project" value="UniProtKB-EC"/>
</dbReference>
<keyword evidence="3 6" id="KW-0560">Oxidoreductase</keyword>